<proteinExistence type="inferred from homology"/>
<feature type="compositionally biased region" description="Basic and acidic residues" evidence="10">
    <location>
        <begin position="533"/>
        <end position="551"/>
    </location>
</feature>
<dbReference type="InterPro" id="IPR001580">
    <property type="entry name" value="Calret/calnex"/>
</dbReference>
<dbReference type="RefSeq" id="XP_025341863.1">
    <property type="nucleotide sequence ID" value="XM_025488055.1"/>
</dbReference>
<evidence type="ECO:0000256" key="6">
    <source>
        <dbReference type="ARBA" id="ARBA00023136"/>
    </source>
</evidence>
<dbReference type="SUPFAM" id="SSF49899">
    <property type="entry name" value="Concanavalin A-like lectins/glucanases"/>
    <property type="match status" value="2"/>
</dbReference>
<feature type="region of interest" description="Disordered" evidence="10">
    <location>
        <begin position="531"/>
        <end position="616"/>
    </location>
</feature>
<feature type="compositionally biased region" description="Polar residues" evidence="10">
    <location>
        <begin position="569"/>
        <end position="579"/>
    </location>
</feature>
<evidence type="ECO:0008006" key="13">
    <source>
        <dbReference type="Google" id="ProtNLM"/>
    </source>
</evidence>
<evidence type="ECO:0000313" key="11">
    <source>
        <dbReference type="EMBL" id="PVH20923.1"/>
    </source>
</evidence>
<keyword evidence="3 9" id="KW-0812">Transmembrane</keyword>
<protein>
    <recommendedName>
        <fullName evidence="13">Calnexin</fullName>
    </recommendedName>
</protein>
<dbReference type="STRING" id="45357.A0A2V1AUF3"/>
<dbReference type="PRINTS" id="PR00626">
    <property type="entry name" value="CALRETICULIN"/>
</dbReference>
<dbReference type="InterPro" id="IPR013320">
    <property type="entry name" value="ConA-like_dom_sf"/>
</dbReference>
<keyword evidence="5 9" id="KW-1133">Transmembrane helix</keyword>
<evidence type="ECO:0000313" key="12">
    <source>
        <dbReference type="Proteomes" id="UP000244309"/>
    </source>
</evidence>
<feature type="compositionally biased region" description="Basic and acidic residues" evidence="10">
    <location>
        <begin position="277"/>
        <end position="290"/>
    </location>
</feature>
<dbReference type="GO" id="GO:0036503">
    <property type="term" value="P:ERAD pathway"/>
    <property type="evidence" value="ECO:0007669"/>
    <property type="project" value="TreeGrafter"/>
</dbReference>
<keyword evidence="7 9" id="KW-0143">Chaperone</keyword>
<name>A0A2V1AUF3_9ASCO</name>
<evidence type="ECO:0000256" key="8">
    <source>
        <dbReference type="PIRSR" id="PIRSR601580-3"/>
    </source>
</evidence>
<keyword evidence="6 9" id="KW-0472">Membrane</keyword>
<keyword evidence="8" id="KW-1015">Disulfide bond</keyword>
<feature type="signal peptide" evidence="9">
    <location>
        <begin position="1"/>
        <end position="18"/>
    </location>
</feature>
<dbReference type="GO" id="GO:0051082">
    <property type="term" value="F:unfolded protein binding"/>
    <property type="evidence" value="ECO:0007669"/>
    <property type="project" value="InterPro"/>
</dbReference>
<feature type="chain" id="PRO_5015799205" description="Calnexin" evidence="9">
    <location>
        <begin position="19"/>
        <end position="616"/>
    </location>
</feature>
<dbReference type="Pfam" id="PF00262">
    <property type="entry name" value="Calreticulin"/>
    <property type="match status" value="1"/>
</dbReference>
<evidence type="ECO:0000256" key="9">
    <source>
        <dbReference type="RuleBase" id="RU362126"/>
    </source>
</evidence>
<dbReference type="AlphaFoldDB" id="A0A2V1AUF3"/>
<dbReference type="OrthoDB" id="1938156at2759"/>
<comment type="similarity">
    <text evidence="2 9">Belongs to the calreticulin family.</text>
</comment>
<evidence type="ECO:0000256" key="5">
    <source>
        <dbReference type="ARBA" id="ARBA00022989"/>
    </source>
</evidence>
<dbReference type="PANTHER" id="PTHR11073:SF1">
    <property type="entry name" value="CALNEXIN 14D-RELATED"/>
    <property type="match status" value="1"/>
</dbReference>
<dbReference type="FunFam" id="2.10.250.10:FF:000001">
    <property type="entry name" value="Calnexin homolog"/>
    <property type="match status" value="1"/>
</dbReference>
<evidence type="ECO:0000256" key="1">
    <source>
        <dbReference type="ARBA" id="ARBA00004389"/>
    </source>
</evidence>
<dbReference type="GO" id="GO:0006457">
    <property type="term" value="P:protein folding"/>
    <property type="evidence" value="ECO:0007669"/>
    <property type="project" value="InterPro"/>
</dbReference>
<sequence>MDLRKLALFLVSIAPSLGKDFVPFDQSSLSKDSFFEQFDYPSLLESGWIPSQSSKTGPFDYVGKWKIADTSKYAAFEGEKGLLMAKEAAYYAISKKLPQTYVRGKDDDLVVQFEVKFQEGVTCSGGYIKLLSEGSVGEEFSDRTPFEVMFGPDICGSESKVHFIINKKDQETGQYVEHKLRRPPMARNHVLTNLYTLIFRSDGRTELRLNGDIAKAGNVFTTLKFMEPPLTEPEFIEDKSAQKPDDWDDQFFIPDPDAVKPDDWDEVYGAPWIPDPKATKPEGWKDDPTIPKEIPNPDATKPKEWLEEEDGEWEAPLIRNPECSVGCGPWTPPEVPNPKYKGFWTAPSIENPNYKGIWRAPKIRNPRFGRDENSDLIGPVDALGFELWTMTQGVLFTNIYLGHSVEEAERIGNNTFIPKSQEEWEVYKANKPKPEHDAKPPPPTFEDILDDESINVVSEGLGLILQFYRGLYDDALDYWYEFQVDPAVAISEKPVKFAIYCTVGVIGLTVVFVTINVVLFLVLTAKNASGPTGRDDLTGDGKEQKESRSEITKPQSRPVVSKKEGGISSAKSAETQVATGTVEDEPVAKSTGASAGKADGLRNRVQESSAGREANA</sequence>
<dbReference type="Gene3D" id="2.60.120.200">
    <property type="match status" value="1"/>
</dbReference>
<keyword evidence="9" id="KW-0732">Signal</keyword>
<comment type="caution">
    <text evidence="11">The sequence shown here is derived from an EMBL/GenBank/DDBJ whole genome shotgun (WGS) entry which is preliminary data.</text>
</comment>
<dbReference type="PANTHER" id="PTHR11073">
    <property type="entry name" value="CALRETICULIN AND CALNEXIN"/>
    <property type="match status" value="1"/>
</dbReference>
<evidence type="ECO:0000256" key="3">
    <source>
        <dbReference type="ARBA" id="ARBA00022692"/>
    </source>
</evidence>
<evidence type="ECO:0000256" key="7">
    <source>
        <dbReference type="ARBA" id="ARBA00023186"/>
    </source>
</evidence>
<comment type="subcellular location">
    <subcellularLocation>
        <location evidence="1">Endoplasmic reticulum membrane</location>
        <topology evidence="1">Single-pass membrane protein</topology>
    </subcellularLocation>
</comment>
<dbReference type="Gene3D" id="2.10.250.10">
    <property type="entry name" value="Calreticulin/calnexin, P domain"/>
    <property type="match status" value="1"/>
</dbReference>
<keyword evidence="12" id="KW-1185">Reference proteome</keyword>
<dbReference type="EMBL" id="PKFO01000004">
    <property type="protein sequence ID" value="PVH20923.1"/>
    <property type="molecule type" value="Genomic_DNA"/>
</dbReference>
<dbReference type="VEuPathDB" id="FungiDB:CXQ85_004436"/>
<dbReference type="InterPro" id="IPR018124">
    <property type="entry name" value="Calret/calnex_CS"/>
</dbReference>
<evidence type="ECO:0000256" key="4">
    <source>
        <dbReference type="ARBA" id="ARBA00022824"/>
    </source>
</evidence>
<feature type="disulfide bond" evidence="8">
    <location>
        <begin position="123"/>
        <end position="155"/>
    </location>
</feature>
<keyword evidence="4 9" id="KW-0256">Endoplasmic reticulum</keyword>
<dbReference type="PROSITE" id="PS00804">
    <property type="entry name" value="CALRETICULIN_2"/>
    <property type="match status" value="1"/>
</dbReference>
<feature type="region of interest" description="Disordered" evidence="10">
    <location>
        <begin position="271"/>
        <end position="301"/>
    </location>
</feature>
<dbReference type="SUPFAM" id="SSF63887">
    <property type="entry name" value="P-domain of calnexin/calreticulin"/>
    <property type="match status" value="1"/>
</dbReference>
<dbReference type="Proteomes" id="UP000244309">
    <property type="component" value="Unassembled WGS sequence"/>
</dbReference>
<dbReference type="GO" id="GO:0005789">
    <property type="term" value="C:endoplasmic reticulum membrane"/>
    <property type="evidence" value="ECO:0007669"/>
    <property type="project" value="UniProtKB-SubCell"/>
</dbReference>
<reference evidence="11 12" key="1">
    <citation type="submission" date="2017-12" db="EMBL/GenBank/DDBJ databases">
        <title>Genome Sequence of a Multidrug-Resistant Candida haemulonii Isolate from a Patient with Chronic Leg Ulcers in Israel.</title>
        <authorList>
            <person name="Chow N.A."/>
            <person name="Gade L."/>
            <person name="Batra D."/>
            <person name="Rowe L.A."/>
            <person name="Ben-Ami R."/>
            <person name="Loparev V.N."/>
            <person name="Litvintseva A.P."/>
        </authorList>
    </citation>
    <scope>NUCLEOTIDE SEQUENCE [LARGE SCALE GENOMIC DNA]</scope>
    <source>
        <strain evidence="11 12">B11899</strain>
    </source>
</reference>
<evidence type="ECO:0000256" key="2">
    <source>
        <dbReference type="ARBA" id="ARBA00010983"/>
    </source>
</evidence>
<dbReference type="GO" id="GO:0005509">
    <property type="term" value="F:calcium ion binding"/>
    <property type="evidence" value="ECO:0007669"/>
    <property type="project" value="InterPro"/>
</dbReference>
<accession>A0A2V1AUF3</accession>
<dbReference type="GeneID" id="37009766"/>
<dbReference type="InterPro" id="IPR009033">
    <property type="entry name" value="Calreticulin/calnexin_P_dom_sf"/>
</dbReference>
<feature type="transmembrane region" description="Helical" evidence="9">
    <location>
        <begin position="497"/>
        <end position="524"/>
    </location>
</feature>
<gene>
    <name evidence="11" type="ORF">CXQ85_004436</name>
</gene>
<evidence type="ECO:0000256" key="10">
    <source>
        <dbReference type="SAM" id="MobiDB-lite"/>
    </source>
</evidence>
<organism evidence="11 12">
    <name type="scientific">Candidozyma haemuli</name>
    <dbReference type="NCBI Taxonomy" id="45357"/>
    <lineage>
        <taxon>Eukaryota</taxon>
        <taxon>Fungi</taxon>
        <taxon>Dikarya</taxon>
        <taxon>Ascomycota</taxon>
        <taxon>Saccharomycotina</taxon>
        <taxon>Pichiomycetes</taxon>
        <taxon>Metschnikowiaceae</taxon>
        <taxon>Candidozyma</taxon>
    </lineage>
</organism>